<dbReference type="eggNOG" id="ENOG502QSXP">
    <property type="taxonomic scope" value="Eukaryota"/>
</dbReference>
<dbReference type="InParanoid" id="C1E974"/>
<keyword evidence="2" id="KW-0812">Transmembrane</keyword>
<feature type="transmembrane region" description="Helical" evidence="2">
    <location>
        <begin position="124"/>
        <end position="149"/>
    </location>
</feature>
<dbReference type="STRING" id="296587.C1E974"/>
<dbReference type="InterPro" id="IPR021325">
    <property type="entry name" value="CCB2/CCB4"/>
</dbReference>
<dbReference type="AlphaFoldDB" id="C1E974"/>
<evidence type="ECO:0000313" key="3">
    <source>
        <dbReference type="EMBL" id="ACO64633.1"/>
    </source>
</evidence>
<dbReference type="RefSeq" id="XP_002503375.1">
    <property type="nucleotide sequence ID" value="XM_002503329.1"/>
</dbReference>
<dbReference type="GO" id="GO:0009507">
    <property type="term" value="C:chloroplast"/>
    <property type="evidence" value="ECO:0007669"/>
    <property type="project" value="TreeGrafter"/>
</dbReference>
<dbReference type="Pfam" id="PF11152">
    <property type="entry name" value="CCB2_CCB4"/>
    <property type="match status" value="1"/>
</dbReference>
<organism evidence="3 4">
    <name type="scientific">Micromonas commoda (strain RCC299 / NOUM17 / CCMP2709)</name>
    <name type="common">Picoplanktonic green alga</name>
    <dbReference type="NCBI Taxonomy" id="296587"/>
    <lineage>
        <taxon>Eukaryota</taxon>
        <taxon>Viridiplantae</taxon>
        <taxon>Chlorophyta</taxon>
        <taxon>Mamiellophyceae</taxon>
        <taxon>Mamiellales</taxon>
        <taxon>Mamiellaceae</taxon>
        <taxon>Micromonas</taxon>
    </lineage>
</organism>
<dbReference type="FunCoup" id="C1E974">
    <property type="interactions" value="486"/>
</dbReference>
<dbReference type="OMA" id="GIECERM"/>
<reference evidence="3 4" key="1">
    <citation type="journal article" date="2009" name="Science">
        <title>Green evolution and dynamic adaptations revealed by genomes of the marine picoeukaryotes Micromonas.</title>
        <authorList>
            <person name="Worden A.Z."/>
            <person name="Lee J.H."/>
            <person name="Mock T."/>
            <person name="Rouze P."/>
            <person name="Simmons M.P."/>
            <person name="Aerts A.L."/>
            <person name="Allen A.E."/>
            <person name="Cuvelier M.L."/>
            <person name="Derelle E."/>
            <person name="Everett M.V."/>
            <person name="Foulon E."/>
            <person name="Grimwood J."/>
            <person name="Gundlach H."/>
            <person name="Henrissat B."/>
            <person name="Napoli C."/>
            <person name="McDonald S.M."/>
            <person name="Parker M.S."/>
            <person name="Rombauts S."/>
            <person name="Salamov A."/>
            <person name="Von Dassow P."/>
            <person name="Badger J.H."/>
            <person name="Coutinho P.M."/>
            <person name="Demir E."/>
            <person name="Dubchak I."/>
            <person name="Gentemann C."/>
            <person name="Eikrem W."/>
            <person name="Gready J.E."/>
            <person name="John U."/>
            <person name="Lanier W."/>
            <person name="Lindquist E.A."/>
            <person name="Lucas S."/>
            <person name="Mayer K.F."/>
            <person name="Moreau H."/>
            <person name="Not F."/>
            <person name="Otillar R."/>
            <person name="Panaud O."/>
            <person name="Pangilinan J."/>
            <person name="Paulsen I."/>
            <person name="Piegu B."/>
            <person name="Poliakov A."/>
            <person name="Robbens S."/>
            <person name="Schmutz J."/>
            <person name="Toulza E."/>
            <person name="Wyss T."/>
            <person name="Zelensky A."/>
            <person name="Zhou K."/>
            <person name="Armbrust E.V."/>
            <person name="Bhattacharya D."/>
            <person name="Goodenough U.W."/>
            <person name="Van de Peer Y."/>
            <person name="Grigoriev I.V."/>
        </authorList>
    </citation>
    <scope>NUCLEOTIDE SEQUENCE [LARGE SCALE GENOMIC DNA]</scope>
    <source>
        <strain evidence="4">RCC299 / NOUM17</strain>
    </source>
</reference>
<evidence type="ECO:0000313" key="4">
    <source>
        <dbReference type="Proteomes" id="UP000002009"/>
    </source>
</evidence>
<dbReference type="PANTHER" id="PTHR34943">
    <property type="match status" value="1"/>
</dbReference>
<evidence type="ECO:0000256" key="2">
    <source>
        <dbReference type="SAM" id="Phobius"/>
    </source>
</evidence>
<dbReference type="Proteomes" id="UP000002009">
    <property type="component" value="Chromosome 6"/>
</dbReference>
<dbReference type="InterPro" id="IPR044705">
    <property type="entry name" value="CCB4"/>
</dbReference>
<dbReference type="GeneID" id="8244662"/>
<sequence length="362" mass="38089">MAPAAVVAAARPRLVARTRVLSSTRRATVSPAAARLDASSSSSPSSGMTILTYRSHHGRLDAAVEHPRTRRTASIVTRAADDPTAGAAGASKDDDDSDDGRRAGVVDDYDDDDWVKKNEDIVRAYPLVVGVTAVVAILVNRAVSGIAAVADASSSQTRADVLALIMAGTLILTGLTWISLKPKDPFSVRLNGAPLGSPYVDASLTEYQRRELTWMWEAIQAGSSAGAAAVYYDGRRVMQAGVVPKKLAFSLGDAGSAMKVGKICEECMKDGRSNYLANLALFPGRVEFVGPGEGSYMPDNTQAVVVVPVGDKGVMVCGSGTQRGFTRADQSWFSCLAEKLDVTLSGEMERSGLRSAKSGDGD</sequence>
<proteinExistence type="predicted"/>
<name>C1E974_MICCC</name>
<keyword evidence="2" id="KW-1133">Transmembrane helix</keyword>
<accession>C1E974</accession>
<protein>
    <submittedName>
        <fullName evidence="3">Uncharacterized protein</fullName>
    </submittedName>
</protein>
<dbReference type="OrthoDB" id="439612at2759"/>
<feature type="compositionally biased region" description="Low complexity" evidence="1">
    <location>
        <begin position="30"/>
        <end position="46"/>
    </location>
</feature>
<feature type="region of interest" description="Disordered" evidence="1">
    <location>
        <begin position="22"/>
        <end position="108"/>
    </location>
</feature>
<gene>
    <name evidence="3" type="ORF">MICPUN_59629</name>
</gene>
<dbReference type="GO" id="GO:0010190">
    <property type="term" value="P:cytochrome b6f complex assembly"/>
    <property type="evidence" value="ECO:0007669"/>
    <property type="project" value="TreeGrafter"/>
</dbReference>
<keyword evidence="2" id="KW-0472">Membrane</keyword>
<dbReference type="KEGG" id="mis:MICPUN_59629"/>
<keyword evidence="4" id="KW-1185">Reference proteome</keyword>
<dbReference type="EMBL" id="CP001327">
    <property type="protein sequence ID" value="ACO64633.1"/>
    <property type="molecule type" value="Genomic_DNA"/>
</dbReference>
<evidence type="ECO:0000256" key="1">
    <source>
        <dbReference type="SAM" id="MobiDB-lite"/>
    </source>
</evidence>
<feature type="transmembrane region" description="Helical" evidence="2">
    <location>
        <begin position="161"/>
        <end position="180"/>
    </location>
</feature>
<feature type="compositionally biased region" description="Basic and acidic residues" evidence="1">
    <location>
        <begin position="58"/>
        <end position="67"/>
    </location>
</feature>
<dbReference type="PANTHER" id="PTHR34943:SF2">
    <property type="entry name" value="PROTEIN COFACTOR ASSEMBLY OF COMPLEX C SUBUNIT B CCB4, CHLOROPLASTIC"/>
    <property type="match status" value="1"/>
</dbReference>